<dbReference type="EMBL" id="OX459956">
    <property type="protein sequence ID" value="CAI9162295.1"/>
    <property type="molecule type" value="Genomic_DNA"/>
</dbReference>
<feature type="region of interest" description="Disordered" evidence="1">
    <location>
        <begin position="1"/>
        <end position="105"/>
    </location>
</feature>
<dbReference type="Proteomes" id="UP001176941">
    <property type="component" value="Chromosome 20"/>
</dbReference>
<gene>
    <name evidence="2" type="ORF">MRATA1EN1_LOCUS11257</name>
</gene>
<protein>
    <submittedName>
        <fullName evidence="2">Uncharacterized protein</fullName>
    </submittedName>
</protein>
<name>A0ABN8YL60_RANTA</name>
<feature type="non-terminal residue" evidence="2">
    <location>
        <position position="1"/>
    </location>
</feature>
<accession>A0ABN8YL60</accession>
<reference evidence="2" key="1">
    <citation type="submission" date="2023-04" db="EMBL/GenBank/DDBJ databases">
        <authorList>
            <consortium name="ELIXIR-Norway"/>
        </authorList>
    </citation>
    <scope>NUCLEOTIDE SEQUENCE [LARGE SCALE GENOMIC DNA]</scope>
</reference>
<organism evidence="2 3">
    <name type="scientific">Rangifer tarandus platyrhynchus</name>
    <name type="common">Svalbard reindeer</name>
    <dbReference type="NCBI Taxonomy" id="3082113"/>
    <lineage>
        <taxon>Eukaryota</taxon>
        <taxon>Metazoa</taxon>
        <taxon>Chordata</taxon>
        <taxon>Craniata</taxon>
        <taxon>Vertebrata</taxon>
        <taxon>Euteleostomi</taxon>
        <taxon>Mammalia</taxon>
        <taxon>Eutheria</taxon>
        <taxon>Laurasiatheria</taxon>
        <taxon>Artiodactyla</taxon>
        <taxon>Ruminantia</taxon>
        <taxon>Pecora</taxon>
        <taxon>Cervidae</taxon>
        <taxon>Odocoileinae</taxon>
        <taxon>Rangifer</taxon>
    </lineage>
</organism>
<evidence type="ECO:0000313" key="2">
    <source>
        <dbReference type="EMBL" id="CAI9162295.1"/>
    </source>
</evidence>
<proteinExistence type="predicted"/>
<evidence type="ECO:0000313" key="3">
    <source>
        <dbReference type="Proteomes" id="UP001176941"/>
    </source>
</evidence>
<sequence>TARTGRADGHFGTSGPQARWAGRHEGPLQAGVQGLEAPQPAAFPPNRGPDLAGAHHLPDEAEDPGGDRPQPSALRCHLGSSGPAESADYRADAGPGERAFPPPCCSVRSRLFPEI</sequence>
<keyword evidence="3" id="KW-1185">Reference proteome</keyword>
<evidence type="ECO:0000256" key="1">
    <source>
        <dbReference type="SAM" id="MobiDB-lite"/>
    </source>
</evidence>